<dbReference type="PANTHER" id="PTHR10151:SF120">
    <property type="entry name" value="BIS(5'-ADENOSYL)-TRIPHOSPHATASE"/>
    <property type="match status" value="1"/>
</dbReference>
<dbReference type="InterPro" id="IPR002591">
    <property type="entry name" value="Phosphodiest/P_Trfase"/>
</dbReference>
<dbReference type="Gene3D" id="3.40.720.10">
    <property type="entry name" value="Alkaline Phosphatase, subunit A"/>
    <property type="match status" value="1"/>
</dbReference>
<dbReference type="EMBL" id="LR134476">
    <property type="protein sequence ID" value="VEI12512.1"/>
    <property type="molecule type" value="Genomic_DNA"/>
</dbReference>
<gene>
    <name evidence="1" type="ORF">NCTC13354_00195</name>
</gene>
<organism evidence="1 2">
    <name type="scientific">Trueperella bialowiezensis</name>
    <dbReference type="NCBI Taxonomy" id="312285"/>
    <lineage>
        <taxon>Bacteria</taxon>
        <taxon>Bacillati</taxon>
        <taxon>Actinomycetota</taxon>
        <taxon>Actinomycetes</taxon>
        <taxon>Actinomycetales</taxon>
        <taxon>Actinomycetaceae</taxon>
        <taxon>Trueperella</taxon>
    </lineage>
</organism>
<evidence type="ECO:0000313" key="2">
    <source>
        <dbReference type="Proteomes" id="UP000269542"/>
    </source>
</evidence>
<sequence>MSLEAKLAGAVLPASRNLSGVLPSALAAIGAPEGQKVFDFPAASRACVVLADGLGFHQLHGRIGHAPNLRAFGVDNFITTVAPSTTAAGITAFGTGQLPGTTAMAGYSLRVPNSSTTFNLISWDHPDLNPATWQRQPTLFERSSADLVKIQPKKYVDSGLTLAALRGGRTAVAQSLPSRVDAAVDELAQGADLVYLYWDRIDSVGHRSGWTSPQWTAELEFFDAEFGRLLSMLPADTLVIVTADHGMVDTTEQVDIRDFDDLATGVDVVAGESRAVQVYTDTPDEVADRWAHFFGDDAWVVTKTEVIESGMFGTVNEFTRAAIGDVFAFAKGGLAIVDSQFQSPGALSLVGVHGSLTDQEMHIPLAVGLV</sequence>
<evidence type="ECO:0000313" key="1">
    <source>
        <dbReference type="EMBL" id="VEI12512.1"/>
    </source>
</evidence>
<dbReference type="RefSeq" id="WP_126415711.1">
    <property type="nucleotide sequence ID" value="NZ_LR134476.1"/>
</dbReference>
<dbReference type="KEGG" id="tbw:NCTC13354_00195"/>
<dbReference type="PANTHER" id="PTHR10151">
    <property type="entry name" value="ECTONUCLEOTIDE PYROPHOSPHATASE/PHOSPHODIESTERASE"/>
    <property type="match status" value="1"/>
</dbReference>
<dbReference type="SUPFAM" id="SSF53649">
    <property type="entry name" value="Alkaline phosphatase-like"/>
    <property type="match status" value="1"/>
</dbReference>
<proteinExistence type="predicted"/>
<dbReference type="Proteomes" id="UP000269542">
    <property type="component" value="Chromosome"/>
</dbReference>
<dbReference type="AlphaFoldDB" id="A0A3S4V5H2"/>
<reference evidence="1 2" key="1">
    <citation type="submission" date="2018-12" db="EMBL/GenBank/DDBJ databases">
        <authorList>
            <consortium name="Pathogen Informatics"/>
        </authorList>
    </citation>
    <scope>NUCLEOTIDE SEQUENCE [LARGE SCALE GENOMIC DNA]</scope>
    <source>
        <strain evidence="1 2">NCTC13354</strain>
    </source>
</reference>
<keyword evidence="2" id="KW-1185">Reference proteome</keyword>
<accession>A0A3S4V5H2</accession>
<name>A0A3S4V5H2_9ACTO</name>
<dbReference type="InterPro" id="IPR017850">
    <property type="entry name" value="Alkaline_phosphatase_core_sf"/>
</dbReference>
<dbReference type="OrthoDB" id="9779267at2"/>
<protein>
    <submittedName>
        <fullName evidence="1">Type I phosphodiesterase / nucleotide pyrophosphatase</fullName>
    </submittedName>
</protein>
<dbReference type="GO" id="GO:0016787">
    <property type="term" value="F:hydrolase activity"/>
    <property type="evidence" value="ECO:0007669"/>
    <property type="project" value="UniProtKB-ARBA"/>
</dbReference>
<dbReference type="Pfam" id="PF01663">
    <property type="entry name" value="Phosphodiest"/>
    <property type="match status" value="1"/>
</dbReference>